<feature type="region of interest" description="Disordered" evidence="1">
    <location>
        <begin position="97"/>
        <end position="119"/>
    </location>
</feature>
<organism evidence="2 3">
    <name type="scientific">Coprinopsis marcescibilis</name>
    <name type="common">Agaric fungus</name>
    <name type="synonym">Psathyrella marcescibilis</name>
    <dbReference type="NCBI Taxonomy" id="230819"/>
    <lineage>
        <taxon>Eukaryota</taxon>
        <taxon>Fungi</taxon>
        <taxon>Dikarya</taxon>
        <taxon>Basidiomycota</taxon>
        <taxon>Agaricomycotina</taxon>
        <taxon>Agaricomycetes</taxon>
        <taxon>Agaricomycetidae</taxon>
        <taxon>Agaricales</taxon>
        <taxon>Agaricineae</taxon>
        <taxon>Psathyrellaceae</taxon>
        <taxon>Coprinopsis</taxon>
    </lineage>
</organism>
<dbReference type="Proteomes" id="UP000307440">
    <property type="component" value="Unassembled WGS sequence"/>
</dbReference>
<reference evidence="2 3" key="1">
    <citation type="journal article" date="2019" name="Nat. Ecol. Evol.">
        <title>Megaphylogeny resolves global patterns of mushroom evolution.</title>
        <authorList>
            <person name="Varga T."/>
            <person name="Krizsan K."/>
            <person name="Foldi C."/>
            <person name="Dima B."/>
            <person name="Sanchez-Garcia M."/>
            <person name="Sanchez-Ramirez S."/>
            <person name="Szollosi G.J."/>
            <person name="Szarkandi J.G."/>
            <person name="Papp V."/>
            <person name="Albert L."/>
            <person name="Andreopoulos W."/>
            <person name="Angelini C."/>
            <person name="Antonin V."/>
            <person name="Barry K.W."/>
            <person name="Bougher N.L."/>
            <person name="Buchanan P."/>
            <person name="Buyck B."/>
            <person name="Bense V."/>
            <person name="Catcheside P."/>
            <person name="Chovatia M."/>
            <person name="Cooper J."/>
            <person name="Damon W."/>
            <person name="Desjardin D."/>
            <person name="Finy P."/>
            <person name="Geml J."/>
            <person name="Haridas S."/>
            <person name="Hughes K."/>
            <person name="Justo A."/>
            <person name="Karasinski D."/>
            <person name="Kautmanova I."/>
            <person name="Kiss B."/>
            <person name="Kocsube S."/>
            <person name="Kotiranta H."/>
            <person name="LaButti K.M."/>
            <person name="Lechner B.E."/>
            <person name="Liimatainen K."/>
            <person name="Lipzen A."/>
            <person name="Lukacs Z."/>
            <person name="Mihaltcheva S."/>
            <person name="Morgado L.N."/>
            <person name="Niskanen T."/>
            <person name="Noordeloos M.E."/>
            <person name="Ohm R.A."/>
            <person name="Ortiz-Santana B."/>
            <person name="Ovrebo C."/>
            <person name="Racz N."/>
            <person name="Riley R."/>
            <person name="Savchenko A."/>
            <person name="Shiryaev A."/>
            <person name="Soop K."/>
            <person name="Spirin V."/>
            <person name="Szebenyi C."/>
            <person name="Tomsovsky M."/>
            <person name="Tulloss R.E."/>
            <person name="Uehling J."/>
            <person name="Grigoriev I.V."/>
            <person name="Vagvolgyi C."/>
            <person name="Papp T."/>
            <person name="Martin F.M."/>
            <person name="Miettinen O."/>
            <person name="Hibbett D.S."/>
            <person name="Nagy L.G."/>
        </authorList>
    </citation>
    <scope>NUCLEOTIDE SEQUENCE [LARGE SCALE GENOMIC DNA]</scope>
    <source>
        <strain evidence="2 3">CBS 121175</strain>
    </source>
</reference>
<protein>
    <submittedName>
        <fullName evidence="2">Uncharacterized protein</fullName>
    </submittedName>
</protein>
<gene>
    <name evidence="2" type="ORF">FA15DRAFT_659626</name>
</gene>
<dbReference type="AlphaFoldDB" id="A0A5C3KV68"/>
<name>A0A5C3KV68_COPMA</name>
<dbReference type="EMBL" id="ML210325">
    <property type="protein sequence ID" value="TFK19798.1"/>
    <property type="molecule type" value="Genomic_DNA"/>
</dbReference>
<evidence type="ECO:0000256" key="1">
    <source>
        <dbReference type="SAM" id="MobiDB-lite"/>
    </source>
</evidence>
<proteinExistence type="predicted"/>
<keyword evidence="3" id="KW-1185">Reference proteome</keyword>
<sequence length="174" mass="18992">MSTVAAHGVEIGRTVTNRRDMAMMKGLIGEITKRLSDVDVKWDVWTDVGDRSSIYPATSQEYSHSFCPQVLLLLSNTMDTTGEASGIDSIRSVNQESTAGLEAKHSAPVPQGAGRAPRWDPRSVKKQCMICSKMLTISNLMPALGKDALPRWHKAVPGLSHSEKSYIRILSVPA</sequence>
<accession>A0A5C3KV68</accession>
<evidence type="ECO:0000313" key="2">
    <source>
        <dbReference type="EMBL" id="TFK19798.1"/>
    </source>
</evidence>
<evidence type="ECO:0000313" key="3">
    <source>
        <dbReference type="Proteomes" id="UP000307440"/>
    </source>
</evidence>